<accession>A0ABQ8PLJ8</accession>
<proteinExistence type="predicted"/>
<keyword evidence="2" id="KW-1185">Reference proteome</keyword>
<dbReference type="Proteomes" id="UP001151295">
    <property type="component" value="Unassembled WGS sequence"/>
</dbReference>
<dbReference type="EMBL" id="JANBQD010000040">
    <property type="protein sequence ID" value="KAJ1991228.1"/>
    <property type="molecule type" value="Genomic_DNA"/>
</dbReference>
<evidence type="ECO:0000313" key="1">
    <source>
        <dbReference type="EMBL" id="KAJ1991228.1"/>
    </source>
</evidence>
<reference evidence="1" key="1">
    <citation type="submission" date="2022-07" db="EMBL/GenBank/DDBJ databases">
        <title>Phylogenomic reconstructions and comparative analyses of Kickxellomycotina fungi.</title>
        <authorList>
            <person name="Reynolds N.K."/>
            <person name="Stajich J.E."/>
            <person name="Barry K."/>
            <person name="Grigoriev I.V."/>
            <person name="Crous P."/>
            <person name="Smith M.E."/>
        </authorList>
    </citation>
    <scope>NUCLEOTIDE SEQUENCE</scope>
    <source>
        <strain evidence="1">BCRC 34882</strain>
    </source>
</reference>
<protein>
    <submittedName>
        <fullName evidence="1">Uncharacterized protein</fullName>
    </submittedName>
</protein>
<organism evidence="1 2">
    <name type="scientific">Coemansia umbellata</name>
    <dbReference type="NCBI Taxonomy" id="1424467"/>
    <lineage>
        <taxon>Eukaryota</taxon>
        <taxon>Fungi</taxon>
        <taxon>Fungi incertae sedis</taxon>
        <taxon>Zoopagomycota</taxon>
        <taxon>Kickxellomycotina</taxon>
        <taxon>Kickxellomycetes</taxon>
        <taxon>Kickxellales</taxon>
        <taxon>Kickxellaceae</taxon>
        <taxon>Coemansia</taxon>
    </lineage>
</organism>
<sequence>MRSKCDFCEADDNEEVLRAIEIPDDLIDLNDASGLQSGRNKLALQAIDIADEFDDSLEIYDLDDFEDNGLEEIISKHYALAGTFI</sequence>
<gene>
    <name evidence="1" type="ORF">EDC05_003590</name>
</gene>
<name>A0ABQ8PLJ8_9FUNG</name>
<comment type="caution">
    <text evidence="1">The sequence shown here is derived from an EMBL/GenBank/DDBJ whole genome shotgun (WGS) entry which is preliminary data.</text>
</comment>
<evidence type="ECO:0000313" key="2">
    <source>
        <dbReference type="Proteomes" id="UP001151295"/>
    </source>
</evidence>